<dbReference type="KEGG" id="mmed:Mame_00906"/>
<protein>
    <submittedName>
        <fullName evidence="1">Uncharacterized protein</fullName>
    </submittedName>
</protein>
<dbReference type="RefSeq" id="WP_155122022.1">
    <property type="nucleotide sequence ID" value="NZ_AQWH01000009.1"/>
</dbReference>
<dbReference type="STRING" id="1122214.Mame_00906"/>
<dbReference type="Proteomes" id="UP000191135">
    <property type="component" value="Chromosome"/>
</dbReference>
<dbReference type="OrthoDB" id="7917138at2"/>
<dbReference type="AlphaFoldDB" id="A0A1U9YY15"/>
<name>A0A1U9YY15_9HYPH</name>
<organism evidence="1 2">
    <name type="scientific">Martelella mediterranea DSM 17316</name>
    <dbReference type="NCBI Taxonomy" id="1122214"/>
    <lineage>
        <taxon>Bacteria</taxon>
        <taxon>Pseudomonadati</taxon>
        <taxon>Pseudomonadota</taxon>
        <taxon>Alphaproteobacteria</taxon>
        <taxon>Hyphomicrobiales</taxon>
        <taxon>Aurantimonadaceae</taxon>
        <taxon>Martelella</taxon>
    </lineage>
</organism>
<proteinExistence type="predicted"/>
<accession>A0A1U9YY15</accession>
<keyword evidence="2" id="KW-1185">Reference proteome</keyword>
<gene>
    <name evidence="1" type="ORF">Mame_00906</name>
</gene>
<reference evidence="1 2" key="1">
    <citation type="submission" date="2017-03" db="EMBL/GenBank/DDBJ databases">
        <title>Foreign affairs: Plasmid Transfer between Roseobacters and Rhizobia.</title>
        <authorList>
            <person name="Bartling P."/>
            <person name="Bunk B."/>
            <person name="Overmann J."/>
            <person name="Brinkmann H."/>
            <person name="Petersen J."/>
        </authorList>
    </citation>
    <scope>NUCLEOTIDE SEQUENCE [LARGE SCALE GENOMIC DNA]</scope>
    <source>
        <strain evidence="1 2">MACL11</strain>
    </source>
</reference>
<dbReference type="EMBL" id="CP020330">
    <property type="protein sequence ID" value="AQZ50280.1"/>
    <property type="molecule type" value="Genomic_DNA"/>
</dbReference>
<evidence type="ECO:0000313" key="2">
    <source>
        <dbReference type="Proteomes" id="UP000191135"/>
    </source>
</evidence>
<evidence type="ECO:0000313" key="1">
    <source>
        <dbReference type="EMBL" id="AQZ50280.1"/>
    </source>
</evidence>
<sequence length="58" mass="6644">MTNQINGSDQNMEFSRFLPASAPLPMPEQLLERPRRRGVIATILSPVLVWQRPRSARL</sequence>